<dbReference type="EMBL" id="CAXAMM010016402">
    <property type="protein sequence ID" value="CAK9038764.1"/>
    <property type="molecule type" value="Genomic_DNA"/>
</dbReference>
<proteinExistence type="predicted"/>
<keyword evidence="2" id="KW-1185">Reference proteome</keyword>
<comment type="caution">
    <text evidence="1">The sequence shown here is derived from an EMBL/GenBank/DDBJ whole genome shotgun (WGS) entry which is preliminary data.</text>
</comment>
<reference evidence="1 2" key="1">
    <citation type="submission" date="2024-02" db="EMBL/GenBank/DDBJ databases">
        <authorList>
            <person name="Chen Y."/>
            <person name="Shah S."/>
            <person name="Dougan E. K."/>
            <person name="Thang M."/>
            <person name="Chan C."/>
        </authorList>
    </citation>
    <scope>NUCLEOTIDE SEQUENCE [LARGE SCALE GENOMIC DNA]</scope>
</reference>
<sequence>AVGPIGPSGFPLGCFQKTADAMAGLTSSRSSPSLREDSPTYLIPSCYASHKALSKTYLRAPGLFTGQGMRLLGEMEKYRPAEMRNQSLNSKAYLRRQLLLPEVDNIRNSMSADIWASHGNRPTAAGSMRGQ</sequence>
<name>A0ABP0LJL3_9DINO</name>
<accession>A0ABP0LJL3</accession>
<gene>
    <name evidence="1" type="ORF">SCF082_LOCUS22756</name>
</gene>
<evidence type="ECO:0000313" key="2">
    <source>
        <dbReference type="Proteomes" id="UP001642464"/>
    </source>
</evidence>
<protein>
    <submittedName>
        <fullName evidence="1">Uncharacterized protein</fullName>
    </submittedName>
</protein>
<feature type="non-terminal residue" evidence="1">
    <location>
        <position position="1"/>
    </location>
</feature>
<organism evidence="1 2">
    <name type="scientific">Durusdinium trenchii</name>
    <dbReference type="NCBI Taxonomy" id="1381693"/>
    <lineage>
        <taxon>Eukaryota</taxon>
        <taxon>Sar</taxon>
        <taxon>Alveolata</taxon>
        <taxon>Dinophyceae</taxon>
        <taxon>Suessiales</taxon>
        <taxon>Symbiodiniaceae</taxon>
        <taxon>Durusdinium</taxon>
    </lineage>
</organism>
<dbReference type="Proteomes" id="UP001642464">
    <property type="component" value="Unassembled WGS sequence"/>
</dbReference>
<evidence type="ECO:0000313" key="1">
    <source>
        <dbReference type="EMBL" id="CAK9038764.1"/>
    </source>
</evidence>